<dbReference type="Gene3D" id="4.10.520.10">
    <property type="entry name" value="IHF-like DNA-binding proteins"/>
    <property type="match status" value="1"/>
</dbReference>
<dbReference type="AlphaFoldDB" id="A0A382L0L8"/>
<sequence>MVVKKVPGKKLLKRKANSAAKKRTPAIKKKYTKTETLNELAQNTALSKKEVTAVLDELAIIIERHIKKRAVGEFTLPGLLKIERVPTKPRAARKKVISPFQPGKLMDIPRKPAGFRVKVKPLKKLKAYTL</sequence>
<dbReference type="Pfam" id="PF00216">
    <property type="entry name" value="Bac_DNA_binding"/>
    <property type="match status" value="1"/>
</dbReference>
<name>A0A382L0L8_9ZZZZ</name>
<organism evidence="1">
    <name type="scientific">marine metagenome</name>
    <dbReference type="NCBI Taxonomy" id="408172"/>
    <lineage>
        <taxon>unclassified sequences</taxon>
        <taxon>metagenomes</taxon>
        <taxon>ecological metagenomes</taxon>
    </lineage>
</organism>
<dbReference type="GO" id="GO:0030527">
    <property type="term" value="F:structural constituent of chromatin"/>
    <property type="evidence" value="ECO:0007669"/>
    <property type="project" value="InterPro"/>
</dbReference>
<evidence type="ECO:0000313" key="1">
    <source>
        <dbReference type="EMBL" id="SVC30250.1"/>
    </source>
</evidence>
<protein>
    <recommendedName>
        <fullName evidence="2">DNA-binding protein</fullName>
    </recommendedName>
</protein>
<reference evidence="1" key="1">
    <citation type="submission" date="2018-05" db="EMBL/GenBank/DDBJ databases">
        <authorList>
            <person name="Lanie J.A."/>
            <person name="Ng W.-L."/>
            <person name="Kazmierczak K.M."/>
            <person name="Andrzejewski T.M."/>
            <person name="Davidsen T.M."/>
            <person name="Wayne K.J."/>
            <person name="Tettelin H."/>
            <person name="Glass J.I."/>
            <person name="Rusch D."/>
            <person name="Podicherti R."/>
            <person name="Tsui H.-C.T."/>
            <person name="Winkler M.E."/>
        </authorList>
    </citation>
    <scope>NUCLEOTIDE SEQUENCE</scope>
</reference>
<evidence type="ECO:0008006" key="2">
    <source>
        <dbReference type="Google" id="ProtNLM"/>
    </source>
</evidence>
<proteinExistence type="predicted"/>
<dbReference type="SUPFAM" id="SSF47729">
    <property type="entry name" value="IHF-like DNA-binding proteins"/>
    <property type="match status" value="1"/>
</dbReference>
<gene>
    <name evidence="1" type="ORF">METZ01_LOCUS283104</name>
</gene>
<accession>A0A382L0L8</accession>
<dbReference type="GO" id="GO:0003677">
    <property type="term" value="F:DNA binding"/>
    <property type="evidence" value="ECO:0007669"/>
    <property type="project" value="InterPro"/>
</dbReference>
<dbReference type="InterPro" id="IPR010992">
    <property type="entry name" value="IHF-like_DNA-bd_dom_sf"/>
</dbReference>
<dbReference type="EMBL" id="UINC01084004">
    <property type="protein sequence ID" value="SVC30250.1"/>
    <property type="molecule type" value="Genomic_DNA"/>
</dbReference>
<dbReference type="InterPro" id="IPR000119">
    <property type="entry name" value="Hist_DNA-bd"/>
</dbReference>